<dbReference type="AlphaFoldDB" id="A0AAW6D0T4"/>
<proteinExistence type="predicted"/>
<keyword evidence="2" id="KW-0732">Signal</keyword>
<dbReference type="PROSITE" id="PS51257">
    <property type="entry name" value="PROKAR_LIPOPROTEIN"/>
    <property type="match status" value="1"/>
</dbReference>
<evidence type="ECO:0000313" key="3">
    <source>
        <dbReference type="EMBL" id="MDB8002893.1"/>
    </source>
</evidence>
<dbReference type="EMBL" id="JAQLXW010000002">
    <property type="protein sequence ID" value="MDB8002893.1"/>
    <property type="molecule type" value="Genomic_DNA"/>
</dbReference>
<organism evidence="3 4">
    <name type="scientific">[Eubacterium] siraeum</name>
    <dbReference type="NCBI Taxonomy" id="39492"/>
    <lineage>
        <taxon>Bacteria</taxon>
        <taxon>Bacillati</taxon>
        <taxon>Bacillota</taxon>
        <taxon>Clostridia</taxon>
        <taxon>Eubacteriales</taxon>
        <taxon>Oscillospiraceae</taxon>
        <taxon>Oscillospiraceae incertae sedis</taxon>
    </lineage>
</organism>
<evidence type="ECO:0000313" key="4">
    <source>
        <dbReference type="Proteomes" id="UP001210809"/>
    </source>
</evidence>
<feature type="signal peptide" evidence="2">
    <location>
        <begin position="1"/>
        <end position="23"/>
    </location>
</feature>
<accession>A0AAW6D0T4</accession>
<feature type="compositionally biased region" description="Low complexity" evidence="1">
    <location>
        <begin position="70"/>
        <end position="80"/>
    </location>
</feature>
<gene>
    <name evidence="3" type="ORF">PNE09_02305</name>
</gene>
<evidence type="ECO:0000256" key="1">
    <source>
        <dbReference type="SAM" id="MobiDB-lite"/>
    </source>
</evidence>
<reference evidence="3" key="1">
    <citation type="submission" date="2023-01" db="EMBL/GenBank/DDBJ databases">
        <title>Human gut microbiome strain richness.</title>
        <authorList>
            <person name="Chen-Liaw A."/>
        </authorList>
    </citation>
    <scope>NUCLEOTIDE SEQUENCE</scope>
    <source>
        <strain evidence="3">1001283st1_G1_1001283B150217_161031</strain>
    </source>
</reference>
<dbReference type="Gene3D" id="3.90.70.10">
    <property type="entry name" value="Cysteine proteinases"/>
    <property type="match status" value="1"/>
</dbReference>
<feature type="compositionally biased region" description="Low complexity" evidence="1">
    <location>
        <begin position="30"/>
        <end position="47"/>
    </location>
</feature>
<protein>
    <submittedName>
        <fullName evidence="3">Uncharacterized protein</fullName>
    </submittedName>
</protein>
<dbReference type="Proteomes" id="UP001210809">
    <property type="component" value="Unassembled WGS sequence"/>
</dbReference>
<comment type="caution">
    <text evidence="3">The sequence shown here is derived from an EMBL/GenBank/DDBJ whole genome shotgun (WGS) entry which is preliminary data.</text>
</comment>
<feature type="chain" id="PRO_5043778601" evidence="2">
    <location>
        <begin position="24"/>
        <end position="333"/>
    </location>
</feature>
<name>A0AAW6D0T4_9FIRM</name>
<evidence type="ECO:0000256" key="2">
    <source>
        <dbReference type="SAM" id="SignalP"/>
    </source>
</evidence>
<feature type="region of interest" description="Disordered" evidence="1">
    <location>
        <begin position="26"/>
        <end position="99"/>
    </location>
</feature>
<sequence>MKAKKFLAVATAVALLISMTACAGTGNEQASSADKSTSDIIDSATSSVDEHTSTESVEETSSGNDNANDESTITESSETSVADTTSSIPMKEEKIEERDVYDEDGNVVDKIKVKVVDGVTYTVGEKSDDKCILDGVPLFTNDPEFPSGDVITMMQIVLYNSGITISQKDIFEKYIEYNTPDEWYEENGIKYGPEITKLLQDPRLEPSKFENRSLGAVEKYCKKFFEEQGKNIYNLAYDFNDTTEFKIVKNLLLNEKLPMIQTTQPSDLVWEWMAKDLAGIEVQQGVFGGWESSVVIGYSGEKLITYDVSNGKIKYNEKEIIDIRSLEPRDAVE</sequence>